<gene>
    <name evidence="8" type="ORF">BC739_005218</name>
</gene>
<dbReference type="PANTHER" id="PTHR43884">
    <property type="entry name" value="ACYL-COA DEHYDROGENASE"/>
    <property type="match status" value="1"/>
</dbReference>
<evidence type="ECO:0000256" key="3">
    <source>
        <dbReference type="ARBA" id="ARBA00022630"/>
    </source>
</evidence>
<dbReference type="InterPro" id="IPR009075">
    <property type="entry name" value="AcylCo_DH/oxidase_C"/>
</dbReference>
<dbReference type="SUPFAM" id="SSF47203">
    <property type="entry name" value="Acyl-CoA dehydrogenase C-terminal domain-like"/>
    <property type="match status" value="1"/>
</dbReference>
<comment type="cofactor">
    <cofactor evidence="1">
        <name>FAD</name>
        <dbReference type="ChEBI" id="CHEBI:57692"/>
    </cofactor>
</comment>
<accession>A0ABR6BM63</accession>
<evidence type="ECO:0000259" key="6">
    <source>
        <dbReference type="Pfam" id="PF00441"/>
    </source>
</evidence>
<comment type="caution">
    <text evidence="8">The sequence shown here is derived from an EMBL/GenBank/DDBJ whole genome shotgun (WGS) entry which is preliminary data.</text>
</comment>
<dbReference type="InterPro" id="IPR036250">
    <property type="entry name" value="AcylCo_DH-like_C"/>
</dbReference>
<dbReference type="EC" id="1.3.8.7" evidence="8"/>
<dbReference type="InterPro" id="IPR009100">
    <property type="entry name" value="AcylCoA_DH/oxidase_NM_dom_sf"/>
</dbReference>
<evidence type="ECO:0000256" key="4">
    <source>
        <dbReference type="ARBA" id="ARBA00022827"/>
    </source>
</evidence>
<evidence type="ECO:0000313" key="8">
    <source>
        <dbReference type="EMBL" id="MBA8928001.1"/>
    </source>
</evidence>
<sequence length="364" mass="38853">MDFSLTQAQQDLAALTRDILADHVTQERLRAVESGTDHFDRSLWTVLGSAGVLSAALPESAGGSGFDLLEQCSVLVEIGRHVAPVPYLCSVVQAASAIAHFGTPEQRERWLAPSGLVLTAALSEEHNEDPAKPVTRAELVADRWCLTGAKTTVPSGPVADLFLVPASTPDGVKVFLVRPEDEGVRLARQEIVDGDSAAWLELTTVALPRDRELAVSADWLVTRGTVGLCALQLGVAERALELTAEHARTRVQFDRPIGSFQAVSQRLADAYVAVEAIRLTLWQAAWRVVAGLPADSEVATAKFWAAEAGHQVAHTAVHVHGGMGIDLDHPLHRYFVAAKRTEFALGGATAQLRRIGAALAASPA</sequence>
<dbReference type="PANTHER" id="PTHR43884:SF20">
    <property type="entry name" value="ACYL-COA DEHYDROGENASE FADE28"/>
    <property type="match status" value="1"/>
</dbReference>
<keyword evidence="4" id="KW-0274">FAD</keyword>
<name>A0ABR6BM63_9PSEU</name>
<proteinExistence type="inferred from homology"/>
<reference evidence="8 9" key="1">
    <citation type="submission" date="2020-08" db="EMBL/GenBank/DDBJ databases">
        <title>Genomic Encyclopedia of Archaeal and Bacterial Type Strains, Phase II (KMG-II): from individual species to whole genera.</title>
        <authorList>
            <person name="Goeker M."/>
        </authorList>
    </citation>
    <scope>NUCLEOTIDE SEQUENCE [LARGE SCALE GENOMIC DNA]</scope>
    <source>
        <strain evidence="8 9">DSM 43850</strain>
    </source>
</reference>
<evidence type="ECO:0000256" key="2">
    <source>
        <dbReference type="ARBA" id="ARBA00009347"/>
    </source>
</evidence>
<feature type="domain" description="Acyl-CoA dehydrogenase/oxidase N-terminal" evidence="7">
    <location>
        <begin position="6"/>
        <end position="113"/>
    </location>
</feature>
<protein>
    <submittedName>
        <fullName evidence="8">Acyl-CoA dehydrogenase</fullName>
        <ecNumber evidence="8">1.3.8.7</ecNumber>
    </submittedName>
</protein>
<dbReference type="EMBL" id="JACJID010000004">
    <property type="protein sequence ID" value="MBA8928001.1"/>
    <property type="molecule type" value="Genomic_DNA"/>
</dbReference>
<dbReference type="Pfam" id="PF02771">
    <property type="entry name" value="Acyl-CoA_dh_N"/>
    <property type="match status" value="1"/>
</dbReference>
<evidence type="ECO:0000259" key="7">
    <source>
        <dbReference type="Pfam" id="PF02771"/>
    </source>
</evidence>
<keyword evidence="9" id="KW-1185">Reference proteome</keyword>
<evidence type="ECO:0000256" key="1">
    <source>
        <dbReference type="ARBA" id="ARBA00001974"/>
    </source>
</evidence>
<keyword evidence="3" id="KW-0285">Flavoprotein</keyword>
<dbReference type="InterPro" id="IPR037069">
    <property type="entry name" value="AcylCoA_DH/ox_N_sf"/>
</dbReference>
<dbReference type="SUPFAM" id="SSF56645">
    <property type="entry name" value="Acyl-CoA dehydrogenase NM domain-like"/>
    <property type="match status" value="1"/>
</dbReference>
<dbReference type="Gene3D" id="1.10.540.10">
    <property type="entry name" value="Acyl-CoA dehydrogenase/oxidase, N-terminal domain"/>
    <property type="match status" value="1"/>
</dbReference>
<evidence type="ECO:0000256" key="5">
    <source>
        <dbReference type="ARBA" id="ARBA00023002"/>
    </source>
</evidence>
<comment type="similarity">
    <text evidence="2">Belongs to the acyl-CoA dehydrogenase family.</text>
</comment>
<dbReference type="Pfam" id="PF00441">
    <property type="entry name" value="Acyl-CoA_dh_1"/>
    <property type="match status" value="1"/>
</dbReference>
<dbReference type="RefSeq" id="WP_025356901.1">
    <property type="nucleotide sequence ID" value="NZ_BAAABQ010000030.1"/>
</dbReference>
<dbReference type="InterPro" id="IPR013786">
    <property type="entry name" value="AcylCoA_DH/ox_N"/>
</dbReference>
<dbReference type="GO" id="GO:0070991">
    <property type="term" value="F:medium-chain fatty acyl-CoA dehydrogenase activity"/>
    <property type="evidence" value="ECO:0007669"/>
    <property type="project" value="UniProtKB-EC"/>
</dbReference>
<dbReference type="Proteomes" id="UP000517916">
    <property type="component" value="Unassembled WGS sequence"/>
</dbReference>
<dbReference type="InterPro" id="IPR046373">
    <property type="entry name" value="Acyl-CoA_Oxase/DH_mid-dom_sf"/>
</dbReference>
<keyword evidence="5 8" id="KW-0560">Oxidoreductase</keyword>
<evidence type="ECO:0000313" key="9">
    <source>
        <dbReference type="Proteomes" id="UP000517916"/>
    </source>
</evidence>
<feature type="domain" description="Acyl-CoA dehydrogenase/oxidase C-terminal" evidence="6">
    <location>
        <begin position="225"/>
        <end position="359"/>
    </location>
</feature>
<dbReference type="Gene3D" id="1.20.140.10">
    <property type="entry name" value="Butyryl-CoA Dehydrogenase, subunit A, domain 3"/>
    <property type="match status" value="1"/>
</dbReference>
<organism evidence="8 9">
    <name type="scientific">Kutzneria viridogrisea</name>
    <dbReference type="NCBI Taxonomy" id="47990"/>
    <lineage>
        <taxon>Bacteria</taxon>
        <taxon>Bacillati</taxon>
        <taxon>Actinomycetota</taxon>
        <taxon>Actinomycetes</taxon>
        <taxon>Pseudonocardiales</taxon>
        <taxon>Pseudonocardiaceae</taxon>
        <taxon>Kutzneria</taxon>
    </lineage>
</organism>
<dbReference type="Gene3D" id="2.40.110.10">
    <property type="entry name" value="Butyryl-CoA Dehydrogenase, subunit A, domain 2"/>
    <property type="match status" value="1"/>
</dbReference>